<dbReference type="EMBL" id="MSCW01000008">
    <property type="protein sequence ID" value="ONF42697.1"/>
    <property type="molecule type" value="Genomic_DNA"/>
</dbReference>
<dbReference type="RefSeq" id="WP_076725167.1">
    <property type="nucleotide sequence ID" value="NZ_JABWTC010000008.1"/>
</dbReference>
<evidence type="ECO:0000256" key="3">
    <source>
        <dbReference type="ARBA" id="ARBA00022840"/>
    </source>
</evidence>
<dbReference type="GO" id="GO:0015808">
    <property type="term" value="P:L-alanine transport"/>
    <property type="evidence" value="ECO:0007669"/>
    <property type="project" value="TreeGrafter"/>
</dbReference>
<gene>
    <name evidence="5" type="primary">livG</name>
    <name evidence="5" type="ORF">BTO32_13465</name>
</gene>
<evidence type="ECO:0000256" key="1">
    <source>
        <dbReference type="ARBA" id="ARBA00022448"/>
    </source>
</evidence>
<dbReference type="GO" id="GO:0016887">
    <property type="term" value="F:ATP hydrolysis activity"/>
    <property type="evidence" value="ECO:0007669"/>
    <property type="project" value="InterPro"/>
</dbReference>
<dbReference type="InterPro" id="IPR051120">
    <property type="entry name" value="ABC_AA/LPS_Transport"/>
</dbReference>
<dbReference type="Gene3D" id="3.40.50.300">
    <property type="entry name" value="P-loop containing nucleotide triphosphate hydrolases"/>
    <property type="match status" value="1"/>
</dbReference>
<dbReference type="InterPro" id="IPR027417">
    <property type="entry name" value="P-loop_NTPase"/>
</dbReference>
<keyword evidence="3 5" id="KW-0067">ATP-binding</keyword>
<dbReference type="Pfam" id="PF00005">
    <property type="entry name" value="ABC_tran"/>
    <property type="match status" value="1"/>
</dbReference>
<keyword evidence="2" id="KW-0547">Nucleotide-binding</keyword>
<dbReference type="SMART" id="SM00382">
    <property type="entry name" value="AAA"/>
    <property type="match status" value="1"/>
</dbReference>
<evidence type="ECO:0000313" key="5">
    <source>
        <dbReference type="EMBL" id="ONF42697.1"/>
    </source>
</evidence>
<dbReference type="SUPFAM" id="SSF52540">
    <property type="entry name" value="P-loop containing nucleoside triphosphate hydrolases"/>
    <property type="match status" value="1"/>
</dbReference>
<dbReference type="GO" id="GO:0015188">
    <property type="term" value="F:L-isoleucine transmembrane transporter activity"/>
    <property type="evidence" value="ECO:0007669"/>
    <property type="project" value="TreeGrafter"/>
</dbReference>
<dbReference type="GO" id="GO:0005304">
    <property type="term" value="F:L-valine transmembrane transporter activity"/>
    <property type="evidence" value="ECO:0007669"/>
    <property type="project" value="TreeGrafter"/>
</dbReference>
<reference evidence="5 6" key="1">
    <citation type="submission" date="2016-12" db="EMBL/GenBank/DDBJ databases">
        <title>Marinobacter lutaoensis whole genome sequencing.</title>
        <authorList>
            <person name="Verma A."/>
            <person name="Krishnamurthi S."/>
        </authorList>
    </citation>
    <scope>NUCLEOTIDE SEQUENCE [LARGE SCALE GENOMIC DNA]</scope>
    <source>
        <strain evidence="5 6">T5054</strain>
    </source>
</reference>
<feature type="domain" description="ABC transporter" evidence="4">
    <location>
        <begin position="5"/>
        <end position="252"/>
    </location>
</feature>
<dbReference type="FunFam" id="3.40.50.300:FF:000421">
    <property type="entry name" value="Branched-chain amino acid ABC transporter ATP-binding protein"/>
    <property type="match status" value="1"/>
</dbReference>
<sequence>MTALIEVRGLDKAFGGVHAVEGVSFSVQAGQVYSVIGPNGAGKTTLFNLISGIYTPTRGEIRLNGENTARLAPNQLAERGMCRTFQQMQICMNMSAIENVMLGRHLKLRSNLFATLFRLPSQLRDEAFCRERAAELMTFVGCGDYLEHEASAMSYGALKRLEIARALAAEPKVILLDEPAAGLNATETAQLEALIRKIADQGTTVLLVEHDMKLVMGISDRLLVLNYGRVLAEGTPAEIRENPDVIAAYLGG</sequence>
<comment type="caution">
    <text evidence="5">The sequence shown here is derived from an EMBL/GenBank/DDBJ whole genome shotgun (WGS) entry which is preliminary data.</text>
</comment>
<dbReference type="PANTHER" id="PTHR45772:SF7">
    <property type="entry name" value="AMINO ACID ABC TRANSPORTER ATP-BINDING PROTEIN"/>
    <property type="match status" value="1"/>
</dbReference>
<evidence type="ECO:0000259" key="4">
    <source>
        <dbReference type="PROSITE" id="PS50893"/>
    </source>
</evidence>
<evidence type="ECO:0000256" key="2">
    <source>
        <dbReference type="ARBA" id="ARBA00022741"/>
    </source>
</evidence>
<organism evidence="5 6">
    <name type="scientific">Marinobacter lutaoensis</name>
    <dbReference type="NCBI Taxonomy" id="135739"/>
    <lineage>
        <taxon>Bacteria</taxon>
        <taxon>Pseudomonadati</taxon>
        <taxon>Pseudomonadota</taxon>
        <taxon>Gammaproteobacteria</taxon>
        <taxon>Pseudomonadales</taxon>
        <taxon>Marinobacteraceae</taxon>
        <taxon>Marinobacter</taxon>
    </lineage>
</organism>
<dbReference type="AlphaFoldDB" id="A0A1V2DPY9"/>
<dbReference type="InterPro" id="IPR032823">
    <property type="entry name" value="BCA_ABC_TP_C"/>
</dbReference>
<dbReference type="Proteomes" id="UP000189339">
    <property type="component" value="Unassembled WGS sequence"/>
</dbReference>
<dbReference type="InterPro" id="IPR003593">
    <property type="entry name" value="AAA+_ATPase"/>
</dbReference>
<keyword evidence="1" id="KW-0813">Transport</keyword>
<protein>
    <submittedName>
        <fullName evidence="5">High-affinity branched-chain amino acid ABC transporter ATP-binding protein LivG</fullName>
    </submittedName>
</protein>
<dbReference type="CDD" id="cd03219">
    <property type="entry name" value="ABC_Mj1267_LivG_branched"/>
    <property type="match status" value="1"/>
</dbReference>
<accession>A0A1V2DPY9</accession>
<keyword evidence="6" id="KW-1185">Reference proteome</keyword>
<dbReference type="GO" id="GO:1903805">
    <property type="term" value="P:L-valine import across plasma membrane"/>
    <property type="evidence" value="ECO:0007669"/>
    <property type="project" value="TreeGrafter"/>
</dbReference>
<dbReference type="OrthoDB" id="5866165at2"/>
<dbReference type="GO" id="GO:0005886">
    <property type="term" value="C:plasma membrane"/>
    <property type="evidence" value="ECO:0007669"/>
    <property type="project" value="TreeGrafter"/>
</dbReference>
<dbReference type="GO" id="GO:0015192">
    <property type="term" value="F:L-phenylalanine transmembrane transporter activity"/>
    <property type="evidence" value="ECO:0007669"/>
    <property type="project" value="TreeGrafter"/>
</dbReference>
<dbReference type="GO" id="GO:0005524">
    <property type="term" value="F:ATP binding"/>
    <property type="evidence" value="ECO:0007669"/>
    <property type="project" value="UniProtKB-KW"/>
</dbReference>
<dbReference type="GO" id="GO:0042941">
    <property type="term" value="P:D-alanine transmembrane transport"/>
    <property type="evidence" value="ECO:0007669"/>
    <property type="project" value="TreeGrafter"/>
</dbReference>
<evidence type="ECO:0000313" key="6">
    <source>
        <dbReference type="Proteomes" id="UP000189339"/>
    </source>
</evidence>
<dbReference type="PROSITE" id="PS50893">
    <property type="entry name" value="ABC_TRANSPORTER_2"/>
    <property type="match status" value="1"/>
</dbReference>
<dbReference type="PANTHER" id="PTHR45772">
    <property type="entry name" value="CONSERVED COMPONENT OF ABC TRANSPORTER FOR NATURAL AMINO ACIDS-RELATED"/>
    <property type="match status" value="1"/>
</dbReference>
<dbReference type="GO" id="GO:1903806">
    <property type="term" value="P:L-isoleucine import across plasma membrane"/>
    <property type="evidence" value="ECO:0007669"/>
    <property type="project" value="TreeGrafter"/>
</dbReference>
<dbReference type="STRING" id="135739.BTO32_13465"/>
<dbReference type="InterPro" id="IPR003439">
    <property type="entry name" value="ABC_transporter-like_ATP-bd"/>
</dbReference>
<name>A0A1V2DPY9_9GAMM</name>
<dbReference type="Pfam" id="PF12399">
    <property type="entry name" value="BCA_ABC_TP_C"/>
    <property type="match status" value="1"/>
</dbReference>
<proteinExistence type="predicted"/>